<dbReference type="Pfam" id="PF02585">
    <property type="entry name" value="PIG-L"/>
    <property type="match status" value="1"/>
</dbReference>
<dbReference type="PANTHER" id="PTHR12993:SF11">
    <property type="entry name" value="N-ACETYLGLUCOSAMINYL-PHOSPHATIDYLINOSITOL DE-N-ACETYLASE"/>
    <property type="match status" value="1"/>
</dbReference>
<evidence type="ECO:0000256" key="1">
    <source>
        <dbReference type="ARBA" id="ARBA00006066"/>
    </source>
</evidence>
<dbReference type="GO" id="GO:0016020">
    <property type="term" value="C:membrane"/>
    <property type="evidence" value="ECO:0007669"/>
    <property type="project" value="GOC"/>
</dbReference>
<keyword evidence="3" id="KW-1133">Transmembrane helix</keyword>
<dbReference type="SUPFAM" id="SSF102588">
    <property type="entry name" value="LmbE-like"/>
    <property type="match status" value="1"/>
</dbReference>
<reference evidence="5 6" key="1">
    <citation type="journal article" date="2017" name="BMC Genomics">
        <title>Whole-genome assembly of Babesia ovata and comparative genomics between closely related pathogens.</title>
        <authorList>
            <person name="Yamagishi J."/>
            <person name="Asada M."/>
            <person name="Hakimi H."/>
            <person name="Tanaka T.Q."/>
            <person name="Sugimoto C."/>
            <person name="Kawazu S."/>
        </authorList>
    </citation>
    <scope>NUCLEOTIDE SEQUENCE [LARGE SCALE GENOMIC DNA]</scope>
    <source>
        <strain evidence="5 6">Miyake</strain>
    </source>
</reference>
<keyword evidence="6" id="KW-1185">Reference proteome</keyword>
<evidence type="ECO:0000313" key="5">
    <source>
        <dbReference type="EMBL" id="GBE58870.1"/>
    </source>
</evidence>
<dbReference type="GeneID" id="39872637"/>
<dbReference type="InterPro" id="IPR003737">
    <property type="entry name" value="GlcNAc_PI_deacetylase-related"/>
</dbReference>
<dbReference type="GO" id="GO:0000225">
    <property type="term" value="F:N-acetylglucosaminylphosphatidylinositol deacetylase activity"/>
    <property type="evidence" value="ECO:0007669"/>
    <property type="project" value="UniProtKB-EC"/>
</dbReference>
<dbReference type="EMBL" id="BDSA01000001">
    <property type="protein sequence ID" value="GBE58870.1"/>
    <property type="molecule type" value="Genomic_DNA"/>
</dbReference>
<evidence type="ECO:0000256" key="2">
    <source>
        <dbReference type="ARBA" id="ARBA00012176"/>
    </source>
</evidence>
<dbReference type="UniPathway" id="UPA00196"/>
<protein>
    <recommendedName>
        <fullName evidence="2">N-acetylglucosaminylphosphatidylinositol deacetylase</fullName>
        <ecNumber evidence="2">3.5.1.89</ecNumber>
    </recommendedName>
</protein>
<sequence length="254" mass="29345">MPEKTTWGASCAAITVLILLVYYGTRFWLNRRNLHFVPELLDGYDIKNLPTVSFVFTHPNDEAYYFSPTLEILKDFRKARPDLDVHALVLSKGRYSGEEDNRVLEIQSICNKYNVQCTILDEPDMQVGQKMWDKDNVSALIQKFLNQNDSKVVITFDKDAVDGEPNHVSTYNAVAETKKQMPDLRIWTLRSYGFLTKFPLFAYLQAIFTSPIACVHTIGPAYQNVKIHKSEWSWTTSFGLFFSSYSYVNIYSRM</sequence>
<dbReference type="EMBL" id="BDSA01000001">
    <property type="protein sequence ID" value="GBE58867.1"/>
    <property type="molecule type" value="Genomic_DNA"/>
</dbReference>
<dbReference type="Gene3D" id="3.40.50.10320">
    <property type="entry name" value="LmbE-like"/>
    <property type="match status" value="1"/>
</dbReference>
<name>A0A2H6K7A7_9APIC</name>
<keyword evidence="3" id="KW-0812">Transmembrane</keyword>
<accession>A0A2H6K7A7</accession>
<dbReference type="EC" id="3.5.1.89" evidence="2"/>
<dbReference type="OrthoDB" id="365124at2759"/>
<dbReference type="GO" id="GO:0006506">
    <property type="term" value="P:GPI anchor biosynthetic process"/>
    <property type="evidence" value="ECO:0007669"/>
    <property type="project" value="UniProtKB-UniPathway"/>
</dbReference>
<dbReference type="InterPro" id="IPR024078">
    <property type="entry name" value="LmbE-like_dom_sf"/>
</dbReference>
<organism evidence="5 6">
    <name type="scientific">Babesia ovata</name>
    <dbReference type="NCBI Taxonomy" id="189622"/>
    <lineage>
        <taxon>Eukaryota</taxon>
        <taxon>Sar</taxon>
        <taxon>Alveolata</taxon>
        <taxon>Apicomplexa</taxon>
        <taxon>Aconoidasida</taxon>
        <taxon>Piroplasmida</taxon>
        <taxon>Babesiidae</taxon>
        <taxon>Babesia</taxon>
    </lineage>
</organism>
<dbReference type="GO" id="GO:0005783">
    <property type="term" value="C:endoplasmic reticulum"/>
    <property type="evidence" value="ECO:0007669"/>
    <property type="project" value="TreeGrafter"/>
</dbReference>
<dbReference type="PANTHER" id="PTHR12993">
    <property type="entry name" value="N-ACETYLGLUCOSAMINYL-PHOSPHATIDYLINOSITOL DE-N-ACETYLASE-RELATED"/>
    <property type="match status" value="1"/>
</dbReference>
<comment type="similarity">
    <text evidence="1">Belongs to the PIGL family.</text>
</comment>
<feature type="transmembrane region" description="Helical" evidence="3">
    <location>
        <begin position="6"/>
        <end position="25"/>
    </location>
</feature>
<dbReference type="RefSeq" id="XP_028865110.1">
    <property type="nucleotide sequence ID" value="XM_029009277.1"/>
</dbReference>
<dbReference type="Proteomes" id="UP000236319">
    <property type="component" value="Unassembled WGS sequence"/>
</dbReference>
<evidence type="ECO:0000313" key="6">
    <source>
        <dbReference type="Proteomes" id="UP000236319"/>
    </source>
</evidence>
<proteinExistence type="inferred from homology"/>
<dbReference type="VEuPathDB" id="PiroplasmaDB:BOVATA_003600"/>
<dbReference type="AlphaFoldDB" id="A0A2H6K7A7"/>
<gene>
    <name evidence="4" type="ORF">BOVATA_003600</name>
    <name evidence="5" type="ORF">BOVATA_003630</name>
</gene>
<feature type="transmembrane region" description="Helical" evidence="3">
    <location>
        <begin position="234"/>
        <end position="252"/>
    </location>
</feature>
<keyword evidence="3" id="KW-0472">Membrane</keyword>
<evidence type="ECO:0000313" key="4">
    <source>
        <dbReference type="EMBL" id="GBE58867.1"/>
    </source>
</evidence>
<feature type="transmembrane region" description="Helical" evidence="3">
    <location>
        <begin position="200"/>
        <end position="222"/>
    </location>
</feature>
<evidence type="ECO:0000256" key="3">
    <source>
        <dbReference type="SAM" id="Phobius"/>
    </source>
</evidence>
<comment type="caution">
    <text evidence="5">The sequence shown here is derived from an EMBL/GenBank/DDBJ whole genome shotgun (WGS) entry which is preliminary data.</text>
</comment>
<dbReference type="VEuPathDB" id="PiroplasmaDB:BOVATA_003630"/>